<evidence type="ECO:0000313" key="2">
    <source>
        <dbReference type="EMBL" id="JAD34444.1"/>
    </source>
</evidence>
<protein>
    <submittedName>
        <fullName evidence="2">Uncharacterized protein</fullName>
    </submittedName>
</protein>
<feature type="compositionally biased region" description="Polar residues" evidence="1">
    <location>
        <begin position="13"/>
        <end position="24"/>
    </location>
</feature>
<feature type="compositionally biased region" description="Basic and acidic residues" evidence="1">
    <location>
        <begin position="1"/>
        <end position="12"/>
    </location>
</feature>
<proteinExistence type="predicted"/>
<name>A0A0A8Z4W6_ARUDO</name>
<feature type="region of interest" description="Disordered" evidence="1">
    <location>
        <begin position="1"/>
        <end position="24"/>
    </location>
</feature>
<reference evidence="2" key="2">
    <citation type="journal article" date="2015" name="Data Brief">
        <title>Shoot transcriptome of the giant reed, Arundo donax.</title>
        <authorList>
            <person name="Barrero R.A."/>
            <person name="Guerrero F.D."/>
            <person name="Moolhuijzen P."/>
            <person name="Goolsby J.A."/>
            <person name="Tidwell J."/>
            <person name="Bellgard S.E."/>
            <person name="Bellgard M.I."/>
        </authorList>
    </citation>
    <scope>NUCLEOTIDE SEQUENCE</scope>
    <source>
        <tissue evidence="2">Shoot tissue taken approximately 20 cm above the soil surface</tissue>
    </source>
</reference>
<organism evidence="2">
    <name type="scientific">Arundo donax</name>
    <name type="common">Giant reed</name>
    <name type="synonym">Donax arundinaceus</name>
    <dbReference type="NCBI Taxonomy" id="35708"/>
    <lineage>
        <taxon>Eukaryota</taxon>
        <taxon>Viridiplantae</taxon>
        <taxon>Streptophyta</taxon>
        <taxon>Embryophyta</taxon>
        <taxon>Tracheophyta</taxon>
        <taxon>Spermatophyta</taxon>
        <taxon>Magnoliopsida</taxon>
        <taxon>Liliopsida</taxon>
        <taxon>Poales</taxon>
        <taxon>Poaceae</taxon>
        <taxon>PACMAD clade</taxon>
        <taxon>Arundinoideae</taxon>
        <taxon>Arundineae</taxon>
        <taxon>Arundo</taxon>
    </lineage>
</organism>
<accession>A0A0A8Z4W6</accession>
<dbReference type="AlphaFoldDB" id="A0A0A8Z4W6"/>
<sequence>MHEYPEPHKETEQYSGGQTPTVVS</sequence>
<dbReference type="EMBL" id="GBRH01263451">
    <property type="protein sequence ID" value="JAD34444.1"/>
    <property type="molecule type" value="Transcribed_RNA"/>
</dbReference>
<reference evidence="2" key="1">
    <citation type="submission" date="2014-09" db="EMBL/GenBank/DDBJ databases">
        <authorList>
            <person name="Magalhaes I.L.F."/>
            <person name="Oliveira U."/>
            <person name="Santos F.R."/>
            <person name="Vidigal T.H.D.A."/>
            <person name="Brescovit A.D."/>
            <person name="Santos A.J."/>
        </authorList>
    </citation>
    <scope>NUCLEOTIDE SEQUENCE</scope>
    <source>
        <tissue evidence="2">Shoot tissue taken approximately 20 cm above the soil surface</tissue>
    </source>
</reference>
<evidence type="ECO:0000256" key="1">
    <source>
        <dbReference type="SAM" id="MobiDB-lite"/>
    </source>
</evidence>